<dbReference type="Proteomes" id="UP001576762">
    <property type="component" value="Unassembled WGS sequence"/>
</dbReference>
<protein>
    <submittedName>
        <fullName evidence="1">Uncharacterized protein</fullName>
    </submittedName>
</protein>
<name>A0ABV4WCI4_9GAMM</name>
<dbReference type="RefSeq" id="WP_374816002.1">
    <property type="nucleotide sequence ID" value="NZ_JBHFLD010000041.1"/>
</dbReference>
<organism evidence="1 2">
    <name type="scientific">Marinobacter shengliensis</name>
    <dbReference type="NCBI Taxonomy" id="1389223"/>
    <lineage>
        <taxon>Bacteria</taxon>
        <taxon>Pseudomonadati</taxon>
        <taxon>Pseudomonadota</taxon>
        <taxon>Gammaproteobacteria</taxon>
        <taxon>Pseudomonadales</taxon>
        <taxon>Marinobacteraceae</taxon>
        <taxon>Marinobacter</taxon>
    </lineage>
</organism>
<keyword evidence="2" id="KW-1185">Reference proteome</keyword>
<dbReference type="EMBL" id="JBHFLD010000041">
    <property type="protein sequence ID" value="MFB2717663.1"/>
    <property type="molecule type" value="Genomic_DNA"/>
</dbReference>
<sequence length="116" mass="12646">MNVSIAAPLFDLDGHVWLTNVDPDGLADFERRNSRVPTLDGGAAIPDFGYSDADRTLNISWPATDKAVVDTVRRLAKTYSRLIVATEEGCFLGAPGPFSLRSGEAQIQILVEKRID</sequence>
<gene>
    <name evidence="1" type="ORF">ACE05E_19490</name>
</gene>
<evidence type="ECO:0000313" key="2">
    <source>
        <dbReference type="Proteomes" id="UP001576762"/>
    </source>
</evidence>
<accession>A0ABV4WCI4</accession>
<reference evidence="1 2" key="1">
    <citation type="submission" date="2024-09" db="EMBL/GenBank/DDBJ databases">
        <title>Draft genome sequences of 6 high pH adapted Marinobacter shengliensis sp. isolated from Mariana forearc serpentinite mud volcanoes.</title>
        <authorList>
            <person name="Elkassas S."/>
            <person name="Serres M."/>
            <person name="Michael N."/>
            <person name="Amina P."/>
            <person name="Teodora Z."/>
            <person name="Julie H."/>
        </authorList>
    </citation>
    <scope>NUCLEOTIDE SEQUENCE [LARGE SCALE GENOMIC DNA]</scope>
    <source>
        <strain evidence="1 2">EB4</strain>
    </source>
</reference>
<comment type="caution">
    <text evidence="1">The sequence shown here is derived from an EMBL/GenBank/DDBJ whole genome shotgun (WGS) entry which is preliminary data.</text>
</comment>
<evidence type="ECO:0000313" key="1">
    <source>
        <dbReference type="EMBL" id="MFB2717663.1"/>
    </source>
</evidence>
<proteinExistence type="predicted"/>